<evidence type="ECO:0000313" key="3">
    <source>
        <dbReference type="Proteomes" id="UP000799539"/>
    </source>
</evidence>
<keyword evidence="3" id="KW-1185">Reference proteome</keyword>
<dbReference type="OrthoDB" id="4525115at2759"/>
<name>A0A6A6F1K3_9PEZI</name>
<evidence type="ECO:0008006" key="4">
    <source>
        <dbReference type="Google" id="ProtNLM"/>
    </source>
</evidence>
<accession>A0A6A6F1K3</accession>
<reference evidence="2" key="1">
    <citation type="journal article" date="2020" name="Stud. Mycol.">
        <title>101 Dothideomycetes genomes: a test case for predicting lifestyles and emergence of pathogens.</title>
        <authorList>
            <person name="Haridas S."/>
            <person name="Albert R."/>
            <person name="Binder M."/>
            <person name="Bloem J."/>
            <person name="Labutti K."/>
            <person name="Salamov A."/>
            <person name="Andreopoulos B."/>
            <person name="Baker S."/>
            <person name="Barry K."/>
            <person name="Bills G."/>
            <person name="Bluhm B."/>
            <person name="Cannon C."/>
            <person name="Castanera R."/>
            <person name="Culley D."/>
            <person name="Daum C."/>
            <person name="Ezra D."/>
            <person name="Gonzalez J."/>
            <person name="Henrissat B."/>
            <person name="Kuo A."/>
            <person name="Liang C."/>
            <person name="Lipzen A."/>
            <person name="Lutzoni F."/>
            <person name="Magnuson J."/>
            <person name="Mondo S."/>
            <person name="Nolan M."/>
            <person name="Ohm R."/>
            <person name="Pangilinan J."/>
            <person name="Park H.-J."/>
            <person name="Ramirez L."/>
            <person name="Alfaro M."/>
            <person name="Sun H."/>
            <person name="Tritt A."/>
            <person name="Yoshinaga Y."/>
            <person name="Zwiers L.-H."/>
            <person name="Turgeon B."/>
            <person name="Goodwin S."/>
            <person name="Spatafora J."/>
            <person name="Crous P."/>
            <person name="Grigoriev I."/>
        </authorList>
    </citation>
    <scope>NUCLEOTIDE SEQUENCE</scope>
    <source>
        <strain evidence="2">SCOH1-5</strain>
    </source>
</reference>
<organism evidence="2 3">
    <name type="scientific">Cercospora zeae-maydis SCOH1-5</name>
    <dbReference type="NCBI Taxonomy" id="717836"/>
    <lineage>
        <taxon>Eukaryota</taxon>
        <taxon>Fungi</taxon>
        <taxon>Dikarya</taxon>
        <taxon>Ascomycota</taxon>
        <taxon>Pezizomycotina</taxon>
        <taxon>Dothideomycetes</taxon>
        <taxon>Dothideomycetidae</taxon>
        <taxon>Mycosphaerellales</taxon>
        <taxon>Mycosphaerellaceae</taxon>
        <taxon>Cercospora</taxon>
    </lineage>
</organism>
<gene>
    <name evidence="2" type="ORF">CERZMDRAFT_87748</name>
</gene>
<sequence length="141" mass="15251">MPVTWDDTKERQFLMAIIHVSNTGSQNWNQIANLLNAQNSTEDFVGNALRQKFAKMKKTADEQHGPLPAASADGAPPKTPSSSRTTKKTTGETPASSTGKRKSKKSVAEDTKDDEEDGSGSPKKKVKTEMAASEDEADDQL</sequence>
<evidence type="ECO:0000256" key="1">
    <source>
        <dbReference type="SAM" id="MobiDB-lite"/>
    </source>
</evidence>
<feature type="compositionally biased region" description="Acidic residues" evidence="1">
    <location>
        <begin position="132"/>
        <end position="141"/>
    </location>
</feature>
<dbReference type="Proteomes" id="UP000799539">
    <property type="component" value="Unassembled WGS sequence"/>
</dbReference>
<proteinExistence type="predicted"/>
<evidence type="ECO:0000313" key="2">
    <source>
        <dbReference type="EMBL" id="KAF2208358.1"/>
    </source>
</evidence>
<protein>
    <recommendedName>
        <fullName evidence="4">Myb-like domain-containing protein</fullName>
    </recommendedName>
</protein>
<dbReference type="AlphaFoldDB" id="A0A6A6F1K3"/>
<feature type="region of interest" description="Disordered" evidence="1">
    <location>
        <begin position="55"/>
        <end position="141"/>
    </location>
</feature>
<dbReference type="EMBL" id="ML992694">
    <property type="protein sequence ID" value="KAF2208358.1"/>
    <property type="molecule type" value="Genomic_DNA"/>
</dbReference>